<dbReference type="EMBL" id="BAABME010001439">
    <property type="protein sequence ID" value="GAA0149624.1"/>
    <property type="molecule type" value="Genomic_DNA"/>
</dbReference>
<dbReference type="AlphaFoldDB" id="A0AAV3PD92"/>
<dbReference type="CDD" id="cd09272">
    <property type="entry name" value="RNase_HI_RT_Ty1"/>
    <property type="match status" value="1"/>
</dbReference>
<keyword evidence="2" id="KW-1185">Reference proteome</keyword>
<comment type="caution">
    <text evidence="1">The sequence shown here is derived from an EMBL/GenBank/DDBJ whole genome shotgun (WGS) entry which is preliminary data.</text>
</comment>
<dbReference type="PANTHER" id="PTHR11439:SF487">
    <property type="entry name" value="RNA-DIRECTED DNA POLYMERASE"/>
    <property type="match status" value="1"/>
</dbReference>
<protein>
    <recommendedName>
        <fullName evidence="3">Copia protein</fullName>
    </recommendedName>
</protein>
<evidence type="ECO:0000313" key="2">
    <source>
        <dbReference type="Proteomes" id="UP001454036"/>
    </source>
</evidence>
<accession>A0AAV3PD92</accession>
<gene>
    <name evidence="1" type="ORF">LIER_08758</name>
</gene>
<evidence type="ECO:0008006" key="3">
    <source>
        <dbReference type="Google" id="ProtNLM"/>
    </source>
</evidence>
<reference evidence="1 2" key="1">
    <citation type="submission" date="2024-01" db="EMBL/GenBank/DDBJ databases">
        <title>The complete chloroplast genome sequence of Lithospermum erythrorhizon: insights into the phylogenetic relationship among Boraginaceae species and the maternal lineages of purple gromwells.</title>
        <authorList>
            <person name="Okada T."/>
            <person name="Watanabe K."/>
        </authorList>
    </citation>
    <scope>NUCLEOTIDE SEQUENCE [LARGE SCALE GENOMIC DNA]</scope>
</reference>
<evidence type="ECO:0000313" key="1">
    <source>
        <dbReference type="EMBL" id="GAA0149624.1"/>
    </source>
</evidence>
<organism evidence="1 2">
    <name type="scientific">Lithospermum erythrorhizon</name>
    <name type="common">Purple gromwell</name>
    <name type="synonym">Lithospermum officinale var. erythrorhizon</name>
    <dbReference type="NCBI Taxonomy" id="34254"/>
    <lineage>
        <taxon>Eukaryota</taxon>
        <taxon>Viridiplantae</taxon>
        <taxon>Streptophyta</taxon>
        <taxon>Embryophyta</taxon>
        <taxon>Tracheophyta</taxon>
        <taxon>Spermatophyta</taxon>
        <taxon>Magnoliopsida</taxon>
        <taxon>eudicotyledons</taxon>
        <taxon>Gunneridae</taxon>
        <taxon>Pentapetalae</taxon>
        <taxon>asterids</taxon>
        <taxon>lamiids</taxon>
        <taxon>Boraginales</taxon>
        <taxon>Boraginaceae</taxon>
        <taxon>Boraginoideae</taxon>
        <taxon>Lithospermeae</taxon>
        <taxon>Lithospermum</taxon>
    </lineage>
</organism>
<proteinExistence type="predicted"/>
<name>A0AAV3PD92_LITER</name>
<sequence>MARVTSELKWLRGLLQCLSVYVRDSMRVYCDSQSALHLAKNPVFHERSKHIEVDCHFLRDAIVDGTIVASHVPTGSQLADIFTKLLMATQFIALRDKLGIHNLHAST</sequence>
<dbReference type="PANTHER" id="PTHR11439">
    <property type="entry name" value="GAG-POL-RELATED RETROTRANSPOSON"/>
    <property type="match status" value="1"/>
</dbReference>
<dbReference type="Proteomes" id="UP001454036">
    <property type="component" value="Unassembled WGS sequence"/>
</dbReference>